<evidence type="ECO:0000256" key="5">
    <source>
        <dbReference type="ARBA" id="ARBA00022801"/>
    </source>
</evidence>
<dbReference type="GO" id="GO:0046872">
    <property type="term" value="F:metal ion binding"/>
    <property type="evidence" value="ECO:0007669"/>
    <property type="project" value="UniProtKB-KW"/>
</dbReference>
<proteinExistence type="inferred from homology"/>
<keyword evidence="6 7" id="KW-0862">Zinc</keyword>
<feature type="binding site" evidence="7">
    <location>
        <position position="60"/>
    </location>
    <ligand>
        <name>Zn(2+)</name>
        <dbReference type="ChEBI" id="CHEBI:29105"/>
        <label>2</label>
    </ligand>
</feature>
<sequence length="261" mass="28977">MLEIYPIKAFSDNYLWLFKQSDSIDACIVDPGDAFPVLAYLKQEKLNLTAILLTHHHPDHVGGVNELLKHYDVPVYGPESSAIPTVTQALHEGDSIVAGNTRFAVLEIPGHTLDHIAYFADAESDQLPTLFCGDTLFAGGCGRIFEGTPVMMYDSLQKLAALNPATQVYCAHEYTLSNLAFAEAVLPEDSALQQRIQLEKEKREYDIPTVPSSISVELETNPFLRAENQAIIDAVRSQSGNQRVTRPDEVFAILRQLKDDF</sequence>
<dbReference type="InterPro" id="IPR001279">
    <property type="entry name" value="Metallo-B-lactamas"/>
</dbReference>
<protein>
    <recommendedName>
        <fullName evidence="7">Hydroxyacylglutathione hydrolase</fullName>
        <ecNumber evidence="7">3.1.2.6</ecNumber>
    </recommendedName>
    <alternativeName>
        <fullName evidence="7">Glyoxalase II</fullName>
        <shortName evidence="7">Glx II</shortName>
    </alternativeName>
</protein>
<dbReference type="InterPro" id="IPR050110">
    <property type="entry name" value="Glyoxalase_II_hydrolase"/>
</dbReference>
<keyword evidence="4 7" id="KW-0479">Metal-binding</keyword>
<evidence type="ECO:0000313" key="10">
    <source>
        <dbReference type="Proteomes" id="UP000228987"/>
    </source>
</evidence>
<dbReference type="PIRSF" id="PIRSF005457">
    <property type="entry name" value="Glx"/>
    <property type="match status" value="1"/>
</dbReference>
<feature type="binding site" evidence="7">
    <location>
        <position position="111"/>
    </location>
    <ligand>
        <name>Zn(2+)</name>
        <dbReference type="ChEBI" id="CHEBI:29105"/>
        <label>1</label>
    </ligand>
</feature>
<dbReference type="InterPro" id="IPR035680">
    <property type="entry name" value="Clx_II_MBL"/>
</dbReference>
<feature type="binding site" evidence="7">
    <location>
        <position position="134"/>
    </location>
    <ligand>
        <name>Zn(2+)</name>
        <dbReference type="ChEBI" id="CHEBI:29105"/>
        <label>2</label>
    </ligand>
</feature>
<dbReference type="GO" id="GO:0004416">
    <property type="term" value="F:hydroxyacylglutathione hydrolase activity"/>
    <property type="evidence" value="ECO:0007669"/>
    <property type="project" value="UniProtKB-UniRule"/>
</dbReference>
<accession>A0A2A5C832</accession>
<evidence type="ECO:0000313" key="9">
    <source>
        <dbReference type="EMBL" id="PCJ39638.1"/>
    </source>
</evidence>
<comment type="catalytic activity">
    <reaction evidence="1 7">
        <text>an S-(2-hydroxyacyl)glutathione + H2O = a 2-hydroxy carboxylate + glutathione + H(+)</text>
        <dbReference type="Rhea" id="RHEA:21864"/>
        <dbReference type="ChEBI" id="CHEBI:15377"/>
        <dbReference type="ChEBI" id="CHEBI:15378"/>
        <dbReference type="ChEBI" id="CHEBI:57925"/>
        <dbReference type="ChEBI" id="CHEBI:58896"/>
        <dbReference type="ChEBI" id="CHEBI:71261"/>
        <dbReference type="EC" id="3.1.2.6"/>
    </reaction>
</comment>
<comment type="pathway">
    <text evidence="2 7">Secondary metabolite metabolism; methylglyoxal degradation; (R)-lactate from methylglyoxal: step 2/2.</text>
</comment>
<dbReference type="UniPathway" id="UPA00619">
    <property type="reaction ID" value="UER00676"/>
</dbReference>
<comment type="cofactor">
    <cofactor evidence="7">
        <name>Zn(2+)</name>
        <dbReference type="ChEBI" id="CHEBI:29105"/>
    </cofactor>
    <text evidence="7">Binds 2 Zn(2+) ions per subunit.</text>
</comment>
<comment type="caution">
    <text evidence="9">The sequence shown here is derived from an EMBL/GenBank/DDBJ whole genome shotgun (WGS) entry which is preliminary data.</text>
</comment>
<dbReference type="PANTHER" id="PTHR43705:SF1">
    <property type="entry name" value="HYDROXYACYLGLUTATHIONE HYDROLASE GLOB"/>
    <property type="match status" value="1"/>
</dbReference>
<dbReference type="NCBIfam" id="TIGR03413">
    <property type="entry name" value="GSH_gloB"/>
    <property type="match status" value="1"/>
</dbReference>
<name>A0A2A5C832_9GAMM</name>
<feature type="binding site" evidence="7">
    <location>
        <position position="172"/>
    </location>
    <ligand>
        <name>Zn(2+)</name>
        <dbReference type="ChEBI" id="CHEBI:29105"/>
        <label>2</label>
    </ligand>
</feature>
<dbReference type="Pfam" id="PF16123">
    <property type="entry name" value="HAGH_C"/>
    <property type="match status" value="1"/>
</dbReference>
<feature type="binding site" evidence="7">
    <location>
        <position position="59"/>
    </location>
    <ligand>
        <name>Zn(2+)</name>
        <dbReference type="ChEBI" id="CHEBI:29105"/>
        <label>2</label>
    </ligand>
</feature>
<comment type="subunit">
    <text evidence="7">Monomer.</text>
</comment>
<dbReference type="Gene3D" id="3.60.15.10">
    <property type="entry name" value="Ribonuclease Z/Hydroxyacylglutathione hydrolase-like"/>
    <property type="match status" value="1"/>
</dbReference>
<evidence type="ECO:0000259" key="8">
    <source>
        <dbReference type="SMART" id="SM00849"/>
    </source>
</evidence>
<evidence type="ECO:0000256" key="7">
    <source>
        <dbReference type="HAMAP-Rule" id="MF_01374"/>
    </source>
</evidence>
<dbReference type="SMART" id="SM00849">
    <property type="entry name" value="Lactamase_B"/>
    <property type="match status" value="1"/>
</dbReference>
<gene>
    <name evidence="7 9" type="primary">gloB</name>
    <name evidence="9" type="ORF">COA71_13405</name>
</gene>
<dbReference type="EC" id="3.1.2.6" evidence="7"/>
<dbReference type="AlphaFoldDB" id="A0A2A5C832"/>
<dbReference type="HAMAP" id="MF_01374">
    <property type="entry name" value="Glyoxalase_2"/>
    <property type="match status" value="1"/>
</dbReference>
<evidence type="ECO:0000256" key="3">
    <source>
        <dbReference type="ARBA" id="ARBA00006759"/>
    </source>
</evidence>
<keyword evidence="5 7" id="KW-0378">Hydrolase</keyword>
<dbReference type="SUPFAM" id="SSF56281">
    <property type="entry name" value="Metallo-hydrolase/oxidoreductase"/>
    <property type="match status" value="1"/>
</dbReference>
<evidence type="ECO:0000256" key="2">
    <source>
        <dbReference type="ARBA" id="ARBA00004963"/>
    </source>
</evidence>
<feature type="binding site" evidence="7">
    <location>
        <position position="57"/>
    </location>
    <ligand>
        <name>Zn(2+)</name>
        <dbReference type="ChEBI" id="CHEBI:29105"/>
        <label>1</label>
    </ligand>
</feature>
<dbReference type="PANTHER" id="PTHR43705">
    <property type="entry name" value="HYDROXYACYLGLUTATHIONE HYDROLASE"/>
    <property type="match status" value="1"/>
</dbReference>
<dbReference type="InterPro" id="IPR017782">
    <property type="entry name" value="Hydroxyacylglutathione_Hdrlase"/>
</dbReference>
<dbReference type="CDD" id="cd07723">
    <property type="entry name" value="hydroxyacylglutathione_hydrolase_MBL-fold"/>
    <property type="match status" value="1"/>
</dbReference>
<organism evidence="9 10">
    <name type="scientific">SAR86 cluster bacterium</name>
    <dbReference type="NCBI Taxonomy" id="2030880"/>
    <lineage>
        <taxon>Bacteria</taxon>
        <taxon>Pseudomonadati</taxon>
        <taxon>Pseudomonadota</taxon>
        <taxon>Gammaproteobacteria</taxon>
        <taxon>SAR86 cluster</taxon>
    </lineage>
</organism>
<dbReference type="EMBL" id="NVWI01000013">
    <property type="protein sequence ID" value="PCJ39638.1"/>
    <property type="molecule type" value="Genomic_DNA"/>
</dbReference>
<dbReference type="InterPro" id="IPR032282">
    <property type="entry name" value="HAGH_C"/>
</dbReference>
<comment type="function">
    <text evidence="7">Thiolesterase that catalyzes the hydrolysis of S-D-lactoyl-glutathione to form glutathione and D-lactic acid.</text>
</comment>
<dbReference type="GO" id="GO:0019243">
    <property type="term" value="P:methylglyoxal catabolic process to D-lactate via S-lactoyl-glutathione"/>
    <property type="evidence" value="ECO:0007669"/>
    <property type="project" value="UniProtKB-UniRule"/>
</dbReference>
<comment type="similarity">
    <text evidence="3 7">Belongs to the metallo-beta-lactamase superfamily. Glyoxalase II family.</text>
</comment>
<dbReference type="Pfam" id="PF00753">
    <property type="entry name" value="Lactamase_B"/>
    <property type="match status" value="1"/>
</dbReference>
<feature type="domain" description="Metallo-beta-lactamase" evidence="8">
    <location>
        <begin position="12"/>
        <end position="172"/>
    </location>
</feature>
<evidence type="ECO:0000256" key="6">
    <source>
        <dbReference type="ARBA" id="ARBA00022833"/>
    </source>
</evidence>
<feature type="binding site" evidence="7">
    <location>
        <position position="55"/>
    </location>
    <ligand>
        <name>Zn(2+)</name>
        <dbReference type="ChEBI" id="CHEBI:29105"/>
        <label>1</label>
    </ligand>
</feature>
<evidence type="ECO:0000256" key="1">
    <source>
        <dbReference type="ARBA" id="ARBA00001623"/>
    </source>
</evidence>
<reference evidence="10" key="1">
    <citation type="submission" date="2017-08" db="EMBL/GenBank/DDBJ databases">
        <title>A dynamic microbial community with high functional redundancy inhabits the cold, oxic subseafloor aquifer.</title>
        <authorList>
            <person name="Tully B.J."/>
            <person name="Wheat C.G."/>
            <person name="Glazer B.T."/>
            <person name="Huber J.A."/>
        </authorList>
    </citation>
    <scope>NUCLEOTIDE SEQUENCE [LARGE SCALE GENOMIC DNA]</scope>
</reference>
<dbReference type="InterPro" id="IPR036866">
    <property type="entry name" value="RibonucZ/Hydroxyglut_hydro"/>
</dbReference>
<dbReference type="Proteomes" id="UP000228987">
    <property type="component" value="Unassembled WGS sequence"/>
</dbReference>
<feature type="binding site" evidence="7">
    <location>
        <position position="134"/>
    </location>
    <ligand>
        <name>Zn(2+)</name>
        <dbReference type="ChEBI" id="CHEBI:29105"/>
        <label>1</label>
    </ligand>
</feature>
<evidence type="ECO:0000256" key="4">
    <source>
        <dbReference type="ARBA" id="ARBA00022723"/>
    </source>
</evidence>